<dbReference type="InterPro" id="IPR000569">
    <property type="entry name" value="HECT_dom"/>
</dbReference>
<evidence type="ECO:0000256" key="6">
    <source>
        <dbReference type="ARBA" id="ARBA00022679"/>
    </source>
</evidence>
<feature type="region of interest" description="Disordered" evidence="12">
    <location>
        <begin position="1922"/>
        <end position="1966"/>
    </location>
</feature>
<feature type="compositionally biased region" description="Basic and acidic residues" evidence="12">
    <location>
        <begin position="3269"/>
        <end position="3305"/>
    </location>
</feature>
<feature type="compositionally biased region" description="Basic and acidic residues" evidence="12">
    <location>
        <begin position="1951"/>
        <end position="1966"/>
    </location>
</feature>
<dbReference type="Gene3D" id="3.30.2160.10">
    <property type="entry name" value="Hect, E3 ligase catalytic domain"/>
    <property type="match status" value="1"/>
</dbReference>
<name>A0AAN8ELX9_9EURO</name>
<feature type="region of interest" description="Disordered" evidence="12">
    <location>
        <begin position="275"/>
        <end position="329"/>
    </location>
</feature>
<dbReference type="Pfam" id="PF06025">
    <property type="entry name" value="DUF913"/>
    <property type="match status" value="1"/>
</dbReference>
<evidence type="ECO:0000256" key="9">
    <source>
        <dbReference type="ARBA" id="ARBA00023242"/>
    </source>
</evidence>
<feature type="compositionally biased region" description="Acidic residues" evidence="12">
    <location>
        <begin position="2525"/>
        <end position="2546"/>
    </location>
</feature>
<comment type="subcellular location">
    <subcellularLocation>
        <location evidence="2">Nucleus</location>
    </subcellularLocation>
</comment>
<gene>
    <name evidence="14" type="primary">TOM1</name>
    <name evidence="14" type="ORF">OHC33_000472</name>
</gene>
<organism evidence="14 15">
    <name type="scientific">Knufia fluminis</name>
    <dbReference type="NCBI Taxonomy" id="191047"/>
    <lineage>
        <taxon>Eukaryota</taxon>
        <taxon>Fungi</taxon>
        <taxon>Dikarya</taxon>
        <taxon>Ascomycota</taxon>
        <taxon>Pezizomycotina</taxon>
        <taxon>Eurotiomycetes</taxon>
        <taxon>Chaetothyriomycetidae</taxon>
        <taxon>Chaetothyriales</taxon>
        <taxon>Trichomeriaceae</taxon>
        <taxon>Knufia</taxon>
    </lineage>
</organism>
<dbReference type="Proteomes" id="UP001316803">
    <property type="component" value="Unassembled WGS sequence"/>
</dbReference>
<proteinExistence type="inferred from homology"/>
<evidence type="ECO:0000313" key="15">
    <source>
        <dbReference type="Proteomes" id="UP001316803"/>
    </source>
</evidence>
<feature type="domain" description="HECT" evidence="13">
    <location>
        <begin position="3642"/>
        <end position="3977"/>
    </location>
</feature>
<dbReference type="InterPro" id="IPR010309">
    <property type="entry name" value="E3_Ub_ligase_DUF908"/>
</dbReference>
<dbReference type="EMBL" id="JAKLMC020000001">
    <property type="protein sequence ID" value="KAK5958629.1"/>
    <property type="molecule type" value="Genomic_DNA"/>
</dbReference>
<protein>
    <recommendedName>
        <fullName evidence="4">HECT-type E3 ubiquitin transferase</fullName>
        <ecNumber evidence="4">2.3.2.26</ecNumber>
    </recommendedName>
</protein>
<feature type="compositionally biased region" description="Acidic residues" evidence="12">
    <location>
        <begin position="2329"/>
        <end position="2355"/>
    </location>
</feature>
<dbReference type="InterPro" id="IPR035983">
    <property type="entry name" value="Hect_E3_ubiquitin_ligase"/>
</dbReference>
<keyword evidence="9" id="KW-0539">Nucleus</keyword>
<dbReference type="GO" id="GO:0006511">
    <property type="term" value="P:ubiquitin-dependent protein catabolic process"/>
    <property type="evidence" value="ECO:0007669"/>
    <property type="project" value="TreeGrafter"/>
</dbReference>
<dbReference type="GO" id="GO:0061630">
    <property type="term" value="F:ubiquitin protein ligase activity"/>
    <property type="evidence" value="ECO:0007669"/>
    <property type="project" value="UniProtKB-EC"/>
</dbReference>
<comment type="similarity">
    <text evidence="10">Belongs to the UPL family. TOM1/PTR1 subfamily.</text>
</comment>
<feature type="compositionally biased region" description="Basic and acidic residues" evidence="12">
    <location>
        <begin position="3322"/>
        <end position="3335"/>
    </location>
</feature>
<feature type="compositionally biased region" description="Polar residues" evidence="12">
    <location>
        <begin position="240"/>
        <end position="256"/>
    </location>
</feature>
<feature type="region of interest" description="Disordered" evidence="12">
    <location>
        <begin position="197"/>
        <end position="235"/>
    </location>
</feature>
<feature type="compositionally biased region" description="Basic and acidic residues" evidence="12">
    <location>
        <begin position="1482"/>
        <end position="1492"/>
    </location>
</feature>
<evidence type="ECO:0000256" key="10">
    <source>
        <dbReference type="ARBA" id="ARBA00034494"/>
    </source>
</evidence>
<keyword evidence="7 11" id="KW-0833">Ubl conjugation pathway</keyword>
<evidence type="ECO:0000256" key="3">
    <source>
        <dbReference type="ARBA" id="ARBA00004906"/>
    </source>
</evidence>
<dbReference type="GO" id="GO:0051028">
    <property type="term" value="P:mRNA transport"/>
    <property type="evidence" value="ECO:0007669"/>
    <property type="project" value="UniProtKB-KW"/>
</dbReference>
<sequence length="3977" mass="441534">MGKVQKKANDKHKLSLSPALSEFIAKTTSLPLAQLPRHLKTFPSRWPFPRGDLYNWIETLDRFDEVLQKFNKTYGLDDGPQTKPFGTTVLDEGDEGADAALLQEVGFGADGDIQLIQSILAFSRLLLEKCGNRTLYNSSERLNDLLNTTSLPLLQETLRLTLVLAQRFADRGPQAPGHAHFYQYDISKLQKLASPIPRTASRKAPQSPVKTPKLKDKASQPKLRRAPTTADPNDFRALARQSQSMTTLENSTTDGGSSELDWTASAAVRVVWSSQASVSASRPTASRTTTIETPSSPTPLRRQQSAGAAAATPSVEIAASHGSSADQSGVQQIELGPSDLATTTIEAVLQNAPESMPATTRYELLHKLRISYGLVTSPATRNMLLEIRLAALGVVAQVFNEEELTSKYFDGDSSASARQRLVQQLVDLLRDPTKSQNVASLYVQSLAMEALAVLSRFRQMSSEINSALSPNSSHGLLIQLVNRGLADIAQDGDATDNDSGDDWRHAVFMMWTIFMSQSGPHNTRSTEQYVHKNLISAYASGLQVVTGKSLRVHYYILKFLESLFHHFKDGLQILNSNGAFGIACDTTHRLSKQSLELHGTGQGFPEEWRTPGVDFKIPYQQQFVLRELLSLVKDISKHQGNHADRALRGFVDSSNLLQAFRLILSHMDEFGAHTWSEVVTAVCGFLNNEPTSYTVVSEAGIVATLLDTVQPQSPSSTDSDERPLKTVSAVPSKLSLKLPPIADAITNIATAFGAICLTEAGHAHFVKSNVIEKFFELFESPEHVKAIRDTNTQIQLGSTFDELVRHHPGLKNIVLSSLITMLARVRYICTSTLRQNGAGPKIWVESPSGSTVEGGVEALMVDLLPSRERGVADIAPIELPNKDTLEFETSIAMPEDSVALAASDEDAHELNALDYARPVAGFLSTFLENHFLCKEFINAGALDLVLDFVSLPTIPVVEDSFSDGAFMQDLTSAVRTLCEDKPFLVLPVLIDRARHICSSSLAEFTDHQPDNVQCYFGHYLQSENKTSTMEVDRPQAPSSVHGTKLVKALMNVYSITRVLAELFTAPTYHARGAHSNIIAQLNISDILSELITLYGRLSAACCREEISLLASMSKTWLDETRPGNYSTGDSDVDVILDVSNGNITKLASNDEQNQGDSEESVEEVQDTAAFRNLKTLRYLLTETPAAISTLFSRVGSSFGGKRKAETIVRQKAAMVSEALAGALTTQLNPPFMSKPFLTRGDGNIRDWRFKYLTVALSRVRDSLWEDNNGVSPSNHIRQSFVVDCFRRADGMQILTNIGAKFFEELKKCQVDGPVFAANAGLKICLDLFDQLTNNELIQSQQTTYMKYTELDKPFYFNPNQLLLELRMESMHLTRNIWDSEYAEQASDEVVRKLASILKHTLKGENEDGALARAEDYPKLKAHGKRKFDLDKSRVTTLTDKGFDQALAEEALYRCNVIHPSQVQSAELYCRTVRDNNRRRRLPIPEDDVRYKGDAPSSQVTSPPSAMEIVTGPTATIFEDSSQDGDVADALDIVGNNVPAETPNTSGPVDASRTQSPRTQPTSSSAMNISNILNDPQPPTPTLPAAPCYTRQTIDAERESIRDQLAERCNNILSSHATLIFDLNDLLSAGAVKLNDEMARSWWEAATNLLVMSLLSQNVDAQMDEARGKKIAAAAHLLGLLCSNDTFKPSMLKVLQTSIDGIIDFLQVPVQKPVGEESYPWIAPTLLILEKMLALDAEPDEVTFNVPNDLDSYTEPKLTHNTVVEHPSKVHLFERLMEIMPKVGKDHSMALSVIRTLVILTRDRKLAVLQGERRNLQKLFLMVKQLGGGVNARLEGTFMTILRHVIEDDVAVQQIMEAEIVHYFRNRSTGRPLDLTNYLRELSYLALRSPALFVQASNAKLKLNSWSPGQSSANSILALREQEPENQMVPESDANVQDSANGGPAVSVENDSTAKNEDAKSTETKIPVVEHPDGIIHFLLSEMLSYRDVEDSESNTSTDATDGQSDRPGEATLATETNGDESKDATEKAEKPRFKADEHPIFIYRCFLMHCLTELLYSYNQTKIEFISFSRKADPLAATPSKARAGVLNYLLSGLVSSGYVDKDESVTCRKRLATSEWSTRAIVALCTKTGEKDLGSSATSRYSSAQRQVEDNDNESELTYVRRFVLEHAIKAFKDTFSSSEPLQARYGRLLCLADLFHKLISKPQGPEGSVYSNNTSYKRIARMMLEKNLIAVLTSAISDIELSFPSAKRVVKFILRPLKELTATATDLNLNSPDEFPQIVDQTRAAAESISSASSEVSDELVDEREETPDLYRNSALGMLDPARQDESDSDNDDEDEEMDYDEYDEEMDYDDDMAAPVNDGEVVSDEELEDAMEGAGPMEGMPGDVPMDIEFVVDHHHHHHHDPDDDESESSDDDDEDEDSDEDDDEAEDIEIEMEDDDEGGVGQDRSDGAGNDDGDDGWEDEDEEDVDEEDDGEEIDFEEDDLPIPGGDPSTSHLDNLLRVIGHPEDMPPEAGVVLQSNRPEDLDEDDDEDEDGEDLDENDGMDYDQPFDMMLDGPDYDENEEWGWEEPPPPVFRRSRHSRATGGMPPFFSRRLIANDPQHEMMHQMMGTRNYRRAPSGRNAAEDGTNPLLQRPDNTEGNGQTYTPGAFAPFGMAGAGGPGQGLPLMFTGGPGGPSIALPMPGGPRGFGGHGAILDAIVGALQRGDPQMLHDGRLQLNVTAPVGDIQELLRGPSSMPSFMNRQPREDPQRSAQFIPMLTISRWQEEARLLFGKNLVTKSHPIQVWVYASLVPAAQHETKEREKERKRLEEERKEAERKAEEERLNKAEEERVAKEQAEAEERARAEAEAAAAEEHAGAEPQPQPGDAMEGVQSSEETEEPAEELQARRYTTIRGRQLDITGLDIDVEYLEALPEDLREEVITAQYQNRREQAQEQGNDDSAIDQEFLNALPEDIREEIRAQEAAAQRRRERDRARREAQASAPTGQAIQPGDMDVDDFLATLDPAFRRAILAEQPEGILSGLSAQHAAEGRSQARNTFFQHRMPTQRELENGRGRRGLAQRHPKRQQIVQLVDKAGVATLLRLMFLQQQGSLKGNLLSILSQVCGNRQTRYEVVSLLLVILKDGSTDVTAIERSLASLSLRAKASGAPKTPQPLKRTLSMQPYAGLSDDITPMLVVQQCLNTLSHICKHNAHVKSLFLREVDVTSTNKAKTKGKGKSKDAKQTTHPVNDLISLLDRRLIMDNSSCLYSLASLLATVTSPLASLMKQEKEREAAEKKQEEATKAKVEGIEKQDPSDVKDTRSDVTMEDATAGLEPESSGQKSDESEATKEKDEAENVEPAESEKKKQPFEPPSVTDHNLKLITNIFVAPECSHETFRHTLETLQSLSHIPDTSQKFGQELTKHVHSLSQAICVELDDLLPAIQDAQSSTDVQGAAASKFSASTSDQVKLLRVLQALDYLSAPKNADESSDAKTPSILTLSYESLGLSKLWSKLSDCLDAVEEKGDTISFATILLPLIESLMVVCKHTTLKDAPVAVKEGTVQSPTTATDTSELEDLFFKFTSDHRKILNDIIRQTPKLMQGQFSILVKNSKVLDFDNKRSYFNKQIHSRHHAQRHPQPPLQLNVRRDQVFIDSYKALYFKNAEEMKYGKLNIRFNGEEGVDAGGVTREWFQVLARGMFDPNYALFQPVASDKTTFHPSPLSRVNDEHLLYFKFVGRIIGKALHEGRVLDCHFSRAVYKRILGKKPNLKDLESSDVDYYKSLVWILENDITDVLDEEFVVIEDEFGEEKIIDLIPDGRNISVTEENKKEYVQALVEYRLTESVKEQLDSFLGGFHDIIPAELISIFNEQELELLISGLPEIDVDDWKANTEYHNYNPSSQQIVWYWRIVKAMTNEERAKLLQFITGTSKVPLNGFKELEGVSGLTKCNIHKDPSTNRLPTSHTCFNQLDLPAYESFEVMKQNINTAISLGADYFGFA</sequence>
<comment type="catalytic activity">
    <reaction evidence="1">
        <text>S-ubiquitinyl-[E2 ubiquitin-conjugating enzyme]-L-cysteine + [acceptor protein]-L-lysine = [E2 ubiquitin-conjugating enzyme]-L-cysteine + N(6)-ubiquitinyl-[acceptor protein]-L-lysine.</text>
        <dbReference type="EC" id="2.3.2.26"/>
    </reaction>
</comment>
<keyword evidence="15" id="KW-1185">Reference proteome</keyword>
<dbReference type="InterPro" id="IPR050409">
    <property type="entry name" value="E3_ubiq-protein_ligase"/>
</dbReference>
<dbReference type="Pfam" id="PF14377">
    <property type="entry name" value="UBM"/>
    <property type="match status" value="3"/>
</dbReference>
<evidence type="ECO:0000256" key="12">
    <source>
        <dbReference type="SAM" id="MobiDB-lite"/>
    </source>
</evidence>
<reference evidence="14 15" key="1">
    <citation type="submission" date="2022-12" db="EMBL/GenBank/DDBJ databases">
        <title>Genomic features and morphological characterization of a novel Knufia sp. strain isolated from spacecraft assembly facility.</title>
        <authorList>
            <person name="Teixeira M."/>
            <person name="Chander A.M."/>
            <person name="Stajich J.E."/>
            <person name="Venkateswaran K."/>
        </authorList>
    </citation>
    <scope>NUCLEOTIDE SEQUENCE [LARGE SCALE GENOMIC DNA]</scope>
    <source>
        <strain evidence="14 15">FJI-L2-BK-P2</strain>
    </source>
</reference>
<dbReference type="Gene3D" id="3.90.1750.10">
    <property type="entry name" value="Hect, E3 ligase catalytic domains"/>
    <property type="match status" value="1"/>
</dbReference>
<dbReference type="SUPFAM" id="SSF56204">
    <property type="entry name" value="Hect, E3 ligase catalytic domain"/>
    <property type="match status" value="1"/>
</dbReference>
<dbReference type="PANTHER" id="PTHR11254">
    <property type="entry name" value="HECT DOMAIN UBIQUITIN-PROTEIN LIGASE"/>
    <property type="match status" value="1"/>
</dbReference>
<dbReference type="Gene3D" id="3.30.2410.10">
    <property type="entry name" value="Hect, E3 ligase catalytic domain"/>
    <property type="match status" value="1"/>
</dbReference>
<feature type="region of interest" description="Disordered" evidence="12">
    <location>
        <begin position="1479"/>
        <end position="1505"/>
    </location>
</feature>
<feature type="compositionally biased region" description="Basic and acidic residues" evidence="12">
    <location>
        <begin position="2019"/>
        <end position="2031"/>
    </location>
</feature>
<feature type="region of interest" description="Disordered" evidence="12">
    <location>
        <begin position="2733"/>
        <end position="2752"/>
    </location>
</feature>
<feature type="compositionally biased region" description="Acidic residues" evidence="12">
    <location>
        <begin position="2453"/>
        <end position="2485"/>
    </location>
</feature>
<dbReference type="InterPro" id="IPR010314">
    <property type="entry name" value="E3_Ub_ligase_DUF913"/>
</dbReference>
<evidence type="ECO:0000256" key="5">
    <source>
        <dbReference type="ARBA" id="ARBA00022448"/>
    </source>
</evidence>
<feature type="region of interest" description="Disordered" evidence="12">
    <location>
        <begin position="3269"/>
        <end position="3356"/>
    </location>
</feature>
<evidence type="ECO:0000256" key="4">
    <source>
        <dbReference type="ARBA" id="ARBA00012485"/>
    </source>
</evidence>
<feature type="compositionally biased region" description="Acidic residues" evidence="12">
    <location>
        <begin position="2406"/>
        <end position="2442"/>
    </location>
</feature>
<keyword evidence="14" id="KW-0012">Acyltransferase</keyword>
<feature type="compositionally biased region" description="Acidic residues" evidence="12">
    <location>
        <begin position="2364"/>
        <end position="2374"/>
    </location>
</feature>
<feature type="compositionally biased region" description="Basic and acidic residues" evidence="12">
    <location>
        <begin position="2798"/>
        <end position="2859"/>
    </location>
</feature>
<dbReference type="GO" id="GO:0005737">
    <property type="term" value="C:cytoplasm"/>
    <property type="evidence" value="ECO:0007669"/>
    <property type="project" value="TreeGrafter"/>
</dbReference>
<feature type="region of interest" description="Disordered" evidence="12">
    <location>
        <begin position="2797"/>
        <end position="2886"/>
    </location>
</feature>
<dbReference type="FunFam" id="3.30.2410.10:FF:000004">
    <property type="entry name" value="E3 ubiquitin-protein ligase HUWE1, variant"/>
    <property type="match status" value="1"/>
</dbReference>
<evidence type="ECO:0000256" key="7">
    <source>
        <dbReference type="ARBA" id="ARBA00022786"/>
    </source>
</evidence>
<dbReference type="SUPFAM" id="SSF48371">
    <property type="entry name" value="ARM repeat"/>
    <property type="match status" value="1"/>
</dbReference>
<dbReference type="Pfam" id="PF00632">
    <property type="entry name" value="HECT"/>
    <property type="match status" value="1"/>
</dbReference>
<dbReference type="GO" id="GO:0000209">
    <property type="term" value="P:protein polyubiquitination"/>
    <property type="evidence" value="ECO:0007669"/>
    <property type="project" value="TreeGrafter"/>
</dbReference>
<feature type="region of interest" description="Disordered" evidence="12">
    <location>
        <begin position="2618"/>
        <end position="2644"/>
    </location>
</feature>
<feature type="region of interest" description="Disordered" evidence="12">
    <location>
        <begin position="240"/>
        <end position="259"/>
    </location>
</feature>
<feature type="compositionally biased region" description="Acidic residues" evidence="12">
    <location>
        <begin position="2298"/>
        <end position="2310"/>
    </location>
</feature>
<comment type="caution">
    <text evidence="14">The sequence shown here is derived from an EMBL/GenBank/DDBJ whole genome shotgun (WGS) entry which is preliminary data.</text>
</comment>
<feature type="region of interest" description="Disordered" evidence="12">
    <location>
        <begin position="2291"/>
        <end position="2556"/>
    </location>
</feature>
<feature type="region of interest" description="Disordered" evidence="12">
    <location>
        <begin position="1988"/>
        <end position="2031"/>
    </location>
</feature>
<evidence type="ECO:0000256" key="2">
    <source>
        <dbReference type="ARBA" id="ARBA00004123"/>
    </source>
</evidence>
<dbReference type="InterPro" id="IPR016024">
    <property type="entry name" value="ARM-type_fold"/>
</dbReference>
<evidence type="ECO:0000256" key="11">
    <source>
        <dbReference type="PROSITE-ProRule" id="PRU00104"/>
    </source>
</evidence>
<keyword evidence="5" id="KW-0813">Transport</keyword>
<evidence type="ECO:0000259" key="13">
    <source>
        <dbReference type="PROSITE" id="PS50237"/>
    </source>
</evidence>
<evidence type="ECO:0000313" key="14">
    <source>
        <dbReference type="EMBL" id="KAK5958629.1"/>
    </source>
</evidence>
<dbReference type="InterPro" id="IPR025527">
    <property type="entry name" value="HUWE1/Rev1_UBM"/>
</dbReference>
<dbReference type="SMART" id="SM00119">
    <property type="entry name" value="HECTc"/>
    <property type="match status" value="1"/>
</dbReference>
<dbReference type="FunFam" id="3.30.2160.10:FF:000001">
    <property type="entry name" value="E3 ubiquitin-protein ligase NEDD4-like"/>
    <property type="match status" value="1"/>
</dbReference>
<dbReference type="PANTHER" id="PTHR11254:SF67">
    <property type="entry name" value="E3 UBIQUITIN-PROTEIN LIGASE HUWE1"/>
    <property type="match status" value="1"/>
</dbReference>
<feature type="compositionally biased region" description="Basic and acidic residues" evidence="12">
    <location>
        <begin position="2963"/>
        <end position="2980"/>
    </location>
</feature>
<comment type="pathway">
    <text evidence="3">Protein modification; protein ubiquitination.</text>
</comment>
<feature type="compositionally biased region" description="Polar residues" evidence="12">
    <location>
        <begin position="1993"/>
        <end position="2002"/>
    </location>
</feature>
<dbReference type="FunFam" id="3.90.1750.10:FF:000003">
    <property type="entry name" value="E3 ubiquitin-protein ligase UPL1"/>
    <property type="match status" value="1"/>
</dbReference>
<feature type="active site" description="Glycyl thioester intermediate" evidence="11">
    <location>
        <position position="3944"/>
    </location>
</feature>
<feature type="region of interest" description="Disordered" evidence="12">
    <location>
        <begin position="2963"/>
        <end position="2995"/>
    </location>
</feature>
<accession>A0AAN8ELX9</accession>
<dbReference type="CDD" id="cd00078">
    <property type="entry name" value="HECTc"/>
    <property type="match status" value="1"/>
</dbReference>
<dbReference type="PROSITE" id="PS50237">
    <property type="entry name" value="HECT"/>
    <property type="match status" value="1"/>
</dbReference>
<dbReference type="GO" id="GO:0005634">
    <property type="term" value="C:nucleus"/>
    <property type="evidence" value="ECO:0007669"/>
    <property type="project" value="UniProtKB-SubCell"/>
</dbReference>
<feature type="compositionally biased region" description="Low complexity" evidence="12">
    <location>
        <begin position="275"/>
        <end position="299"/>
    </location>
</feature>
<feature type="compositionally biased region" description="Low complexity" evidence="12">
    <location>
        <begin position="1551"/>
        <end position="1564"/>
    </location>
</feature>
<keyword evidence="6 14" id="KW-0808">Transferase</keyword>
<keyword evidence="8" id="KW-0509">mRNA transport</keyword>
<evidence type="ECO:0000256" key="1">
    <source>
        <dbReference type="ARBA" id="ARBA00000885"/>
    </source>
</evidence>
<dbReference type="EC" id="2.3.2.26" evidence="4"/>
<feature type="region of interest" description="Disordered" evidence="12">
    <location>
        <begin position="1535"/>
        <end position="1585"/>
    </location>
</feature>
<evidence type="ECO:0000256" key="8">
    <source>
        <dbReference type="ARBA" id="ARBA00022816"/>
    </source>
</evidence>
<dbReference type="Pfam" id="PF06012">
    <property type="entry name" value="DUF908"/>
    <property type="match status" value="1"/>
</dbReference>
<feature type="compositionally biased region" description="Low complexity" evidence="12">
    <location>
        <begin position="2375"/>
        <end position="2386"/>
    </location>
</feature>